<protein>
    <submittedName>
        <fullName evidence="1">Uncharacterized protein</fullName>
    </submittedName>
</protein>
<proteinExistence type="predicted"/>
<sequence length="44" mass="5176">MKTLKKYGTDALLTRLRAGSFKELMASRNVSNLRFTDRATYFRF</sequence>
<name>A0A375H8V5_9BURK</name>
<evidence type="ECO:0000313" key="2">
    <source>
        <dbReference type="Proteomes" id="UP000255168"/>
    </source>
</evidence>
<gene>
    <name evidence="1" type="ORF">CBM2607_20425</name>
</gene>
<dbReference type="AlphaFoldDB" id="A0A375H8V5"/>
<evidence type="ECO:0000313" key="1">
    <source>
        <dbReference type="EMBL" id="SPD48431.1"/>
    </source>
</evidence>
<dbReference type="EMBL" id="LT984806">
    <property type="protein sequence ID" value="SPD48431.1"/>
    <property type="molecule type" value="Genomic_DNA"/>
</dbReference>
<reference evidence="1 2" key="1">
    <citation type="submission" date="2018-01" db="EMBL/GenBank/DDBJ databases">
        <authorList>
            <person name="Clerissi C."/>
        </authorList>
    </citation>
    <scope>NUCLEOTIDE SEQUENCE [LARGE SCALE GENOMIC DNA]</scope>
    <source>
        <strain evidence="1">Cupriavidus taiwanensis STM 6160</strain>
    </source>
</reference>
<accession>A0A375H8V5</accession>
<dbReference type="Proteomes" id="UP000255168">
    <property type="component" value="Chromosome I"/>
</dbReference>
<organism evidence="1 2">
    <name type="scientific">Cupriavidus neocaledonicus</name>
    <dbReference type="NCBI Taxonomy" id="1040979"/>
    <lineage>
        <taxon>Bacteria</taxon>
        <taxon>Pseudomonadati</taxon>
        <taxon>Pseudomonadota</taxon>
        <taxon>Betaproteobacteria</taxon>
        <taxon>Burkholderiales</taxon>
        <taxon>Burkholderiaceae</taxon>
        <taxon>Cupriavidus</taxon>
    </lineage>
</organism>